<proteinExistence type="predicted"/>
<gene>
    <name evidence="1" type="ORF">ENX77_00140</name>
</gene>
<evidence type="ECO:0000313" key="1">
    <source>
        <dbReference type="EMBL" id="HGE65543.1"/>
    </source>
</evidence>
<comment type="caution">
    <text evidence="1">The sequence shown here is derived from an EMBL/GenBank/DDBJ whole genome shotgun (WGS) entry which is preliminary data.</text>
</comment>
<organism evidence="1">
    <name type="scientific">Geoglobus ahangari</name>
    <dbReference type="NCBI Taxonomy" id="113653"/>
    <lineage>
        <taxon>Archaea</taxon>
        <taxon>Methanobacteriati</taxon>
        <taxon>Methanobacteriota</taxon>
        <taxon>Archaeoglobi</taxon>
        <taxon>Archaeoglobales</taxon>
        <taxon>Archaeoglobaceae</taxon>
        <taxon>Geoglobus</taxon>
    </lineage>
</organism>
<dbReference type="EMBL" id="DTPI01000003">
    <property type="protein sequence ID" value="HGE65543.1"/>
    <property type="molecule type" value="Genomic_DNA"/>
</dbReference>
<dbReference type="AlphaFoldDB" id="A0A7C3YL73"/>
<name>A0A7C3YL73_9EURY</name>
<sequence length="172" mass="20096">MSCECHRSIEESLVAVKSRIIGEKNKMLKQLEEFKEGLRSGFYQLAAKHLFKAGTYFASLDNDFTRHLRLQQIINSLKKRLNDRSKRLLSFVEINAPLIERQADFVDVEELLQGILKQKEKAKGLLEGNGERELQEAERILDRLEKLERYFSAWEVGILEKTDFLKIVDMHD</sequence>
<accession>A0A7C3YL73</accession>
<protein>
    <submittedName>
        <fullName evidence="1">Uncharacterized protein</fullName>
    </submittedName>
</protein>
<reference evidence="1" key="1">
    <citation type="journal article" date="2020" name="mSystems">
        <title>Genome- and Community-Level Interaction Insights into Carbon Utilization and Element Cycling Functions of Hydrothermarchaeota in Hydrothermal Sediment.</title>
        <authorList>
            <person name="Zhou Z."/>
            <person name="Liu Y."/>
            <person name="Xu W."/>
            <person name="Pan J."/>
            <person name="Luo Z.H."/>
            <person name="Li M."/>
        </authorList>
    </citation>
    <scope>NUCLEOTIDE SEQUENCE [LARGE SCALE GENOMIC DNA]</scope>
    <source>
        <strain evidence="1">SpSt-97</strain>
    </source>
</reference>